<protein>
    <recommendedName>
        <fullName evidence="3">IDEAL domain-containing protein</fullName>
    </recommendedName>
</protein>
<gene>
    <name evidence="1" type="ORF">A6M13_06480</name>
</gene>
<keyword evidence="2" id="KW-1185">Reference proteome</keyword>
<reference evidence="1 2" key="1">
    <citation type="submission" date="2016-07" db="EMBL/GenBank/DDBJ databases">
        <title>Caryophanon tenue genome sequencing.</title>
        <authorList>
            <person name="Verma A."/>
            <person name="Pal Y."/>
            <person name="Krishnamurthi S."/>
        </authorList>
    </citation>
    <scope>NUCLEOTIDE SEQUENCE [LARGE SCALE GENOMIC DNA]</scope>
    <source>
        <strain evidence="1 2">DSM 14152</strain>
    </source>
</reference>
<sequence length="60" mass="6876">MNTTITYYVEQMEATLLSDLAMQNESNLYDIAHDMLTTQSREDFASICQAYEVVKHNLLG</sequence>
<evidence type="ECO:0008006" key="3">
    <source>
        <dbReference type="Google" id="ProtNLM"/>
    </source>
</evidence>
<comment type="caution">
    <text evidence="1">The sequence shown here is derived from an EMBL/GenBank/DDBJ whole genome shotgun (WGS) entry which is preliminary data.</text>
</comment>
<evidence type="ECO:0000313" key="2">
    <source>
        <dbReference type="Proteomes" id="UP000093199"/>
    </source>
</evidence>
<proteinExistence type="predicted"/>
<name>A0A1C0Y7B4_9BACL</name>
<accession>A0A1C0Y7B4</accession>
<organism evidence="1 2">
    <name type="scientific">Caryophanon tenue</name>
    <dbReference type="NCBI Taxonomy" id="33978"/>
    <lineage>
        <taxon>Bacteria</taxon>
        <taxon>Bacillati</taxon>
        <taxon>Bacillota</taxon>
        <taxon>Bacilli</taxon>
        <taxon>Bacillales</taxon>
        <taxon>Caryophanaceae</taxon>
        <taxon>Caryophanon</taxon>
    </lineage>
</organism>
<dbReference type="EMBL" id="MASJ01000039">
    <property type="protein sequence ID" value="OCS83044.1"/>
    <property type="molecule type" value="Genomic_DNA"/>
</dbReference>
<dbReference type="RefSeq" id="WP_066548028.1">
    <property type="nucleotide sequence ID" value="NZ_MASJ01000039.1"/>
</dbReference>
<dbReference type="AlphaFoldDB" id="A0A1C0Y7B4"/>
<dbReference type="OrthoDB" id="2736277at2"/>
<dbReference type="Proteomes" id="UP000093199">
    <property type="component" value="Unassembled WGS sequence"/>
</dbReference>
<evidence type="ECO:0000313" key="1">
    <source>
        <dbReference type="EMBL" id="OCS83044.1"/>
    </source>
</evidence>